<proteinExistence type="predicted"/>
<evidence type="ECO:0000313" key="4">
    <source>
        <dbReference type="EMBL" id="RYB94300.1"/>
    </source>
</evidence>
<dbReference type="InterPro" id="IPR000182">
    <property type="entry name" value="GNAT_dom"/>
</dbReference>
<accession>A0A4Q2RYE1</accession>
<dbReference type="RefSeq" id="WP_129399653.1">
    <property type="nucleotide sequence ID" value="NZ_SDWT01000001.1"/>
</dbReference>
<dbReference type="EMBL" id="SDWT01000001">
    <property type="protein sequence ID" value="RYB94300.1"/>
    <property type="molecule type" value="Genomic_DNA"/>
</dbReference>
<dbReference type="PANTHER" id="PTHR43877:SF2">
    <property type="entry name" value="AMINOALKYLPHOSPHONATE N-ACETYLTRANSFERASE-RELATED"/>
    <property type="match status" value="1"/>
</dbReference>
<dbReference type="InterPro" id="IPR016181">
    <property type="entry name" value="Acyl_CoA_acyltransferase"/>
</dbReference>
<dbReference type="OrthoDB" id="3381976at2"/>
<feature type="domain" description="N-acetyltransferase" evidence="3">
    <location>
        <begin position="5"/>
        <end position="158"/>
    </location>
</feature>
<evidence type="ECO:0000259" key="3">
    <source>
        <dbReference type="PROSITE" id="PS51186"/>
    </source>
</evidence>
<dbReference type="PANTHER" id="PTHR43877">
    <property type="entry name" value="AMINOALKYLPHOSPHONATE N-ACETYLTRANSFERASE-RELATED-RELATED"/>
    <property type="match status" value="1"/>
</dbReference>
<dbReference type="PROSITE" id="PS51186">
    <property type="entry name" value="GNAT"/>
    <property type="match status" value="1"/>
</dbReference>
<keyword evidence="5" id="KW-1185">Reference proteome</keyword>
<dbReference type="InterPro" id="IPR050832">
    <property type="entry name" value="Bact_Acetyltransf"/>
</dbReference>
<organism evidence="4 5">
    <name type="scientific">Nocardioides oleivorans</name>
    <dbReference type="NCBI Taxonomy" id="273676"/>
    <lineage>
        <taxon>Bacteria</taxon>
        <taxon>Bacillati</taxon>
        <taxon>Actinomycetota</taxon>
        <taxon>Actinomycetes</taxon>
        <taxon>Propionibacteriales</taxon>
        <taxon>Nocardioidaceae</taxon>
        <taxon>Nocardioides</taxon>
    </lineage>
</organism>
<gene>
    <name evidence="4" type="ORF">EUA93_08055</name>
</gene>
<reference evidence="4 5" key="1">
    <citation type="submission" date="2019-01" db="EMBL/GenBank/DDBJ databases">
        <title>Novel species of Nocardioides.</title>
        <authorList>
            <person name="Liu Q."/>
            <person name="Xin Y.-H."/>
        </authorList>
    </citation>
    <scope>NUCLEOTIDE SEQUENCE [LARGE SCALE GENOMIC DNA]</scope>
    <source>
        <strain evidence="4 5">CGMCC 4.6882</strain>
    </source>
</reference>
<keyword evidence="1 4" id="KW-0808">Transferase</keyword>
<keyword evidence="2" id="KW-0012">Acyltransferase</keyword>
<dbReference type="Pfam" id="PF00583">
    <property type="entry name" value="Acetyltransf_1"/>
    <property type="match status" value="1"/>
</dbReference>
<protein>
    <submittedName>
        <fullName evidence="4">GNAT family N-acetyltransferase</fullName>
    </submittedName>
</protein>
<sequence length="265" mass="28920">MTSDVRVRPAVATDVGWLAEVSRASFASRLHPFLISAQPGIDRFWEVVLSHPAAFPGRSFLVAETDEDGRIGFVDLQVVDPGTAHLSYVCVTEPARGRGVAGTLLRDYLHRNPDVVSMQLDVFDDNASARALYDRLGFESVATTTWWVADLPRARRAAAGTRVQGLHAATAWLDTYGFAELAVAVDDAIMPLARPSRSVLRCPDPALLLQPAVLAAVVDELPELSEVLVTLEGDEPPPSDIGPLRQVNRSIRMTASDVRTRWEPM</sequence>
<evidence type="ECO:0000313" key="5">
    <source>
        <dbReference type="Proteomes" id="UP000294071"/>
    </source>
</evidence>
<dbReference type="GO" id="GO:0016747">
    <property type="term" value="F:acyltransferase activity, transferring groups other than amino-acyl groups"/>
    <property type="evidence" value="ECO:0007669"/>
    <property type="project" value="InterPro"/>
</dbReference>
<evidence type="ECO:0000256" key="2">
    <source>
        <dbReference type="ARBA" id="ARBA00023315"/>
    </source>
</evidence>
<comment type="caution">
    <text evidence="4">The sequence shown here is derived from an EMBL/GenBank/DDBJ whole genome shotgun (WGS) entry which is preliminary data.</text>
</comment>
<dbReference type="Gene3D" id="3.40.630.30">
    <property type="match status" value="1"/>
</dbReference>
<dbReference type="AlphaFoldDB" id="A0A4Q2RYE1"/>
<dbReference type="SUPFAM" id="SSF55729">
    <property type="entry name" value="Acyl-CoA N-acyltransferases (Nat)"/>
    <property type="match status" value="1"/>
</dbReference>
<dbReference type="Proteomes" id="UP000294071">
    <property type="component" value="Unassembled WGS sequence"/>
</dbReference>
<name>A0A4Q2RYE1_9ACTN</name>
<dbReference type="CDD" id="cd04301">
    <property type="entry name" value="NAT_SF"/>
    <property type="match status" value="1"/>
</dbReference>
<evidence type="ECO:0000256" key="1">
    <source>
        <dbReference type="ARBA" id="ARBA00022679"/>
    </source>
</evidence>